<dbReference type="Gene3D" id="3.30.1870.10">
    <property type="entry name" value="EreA-like, domain 2"/>
    <property type="match status" value="1"/>
</dbReference>
<gene>
    <name evidence="1" type="ORF">GO986_04410</name>
</gene>
<proteinExistence type="predicted"/>
<dbReference type="EMBL" id="WQLB01000004">
    <property type="protein sequence ID" value="MVN86002.1"/>
    <property type="molecule type" value="Genomic_DNA"/>
</dbReference>
<accession>A0A7C9M0E3</accession>
<evidence type="ECO:0000313" key="1">
    <source>
        <dbReference type="EMBL" id="MVN86002.1"/>
    </source>
</evidence>
<evidence type="ECO:0000313" key="2">
    <source>
        <dbReference type="Proteomes" id="UP000483286"/>
    </source>
</evidence>
<organism evidence="1 2">
    <name type="scientific">Deinococcus arboris</name>
    <dbReference type="NCBI Taxonomy" id="2682977"/>
    <lineage>
        <taxon>Bacteria</taxon>
        <taxon>Thermotogati</taxon>
        <taxon>Deinococcota</taxon>
        <taxon>Deinococci</taxon>
        <taxon>Deinococcales</taxon>
        <taxon>Deinococcaceae</taxon>
        <taxon>Deinococcus</taxon>
    </lineage>
</organism>
<dbReference type="SUPFAM" id="SSF159501">
    <property type="entry name" value="EreA/ChaN-like"/>
    <property type="match status" value="1"/>
</dbReference>
<dbReference type="GO" id="GO:0046677">
    <property type="term" value="P:response to antibiotic"/>
    <property type="evidence" value="ECO:0007669"/>
    <property type="project" value="InterPro"/>
</dbReference>
<dbReference type="PANTHER" id="PTHR31299">
    <property type="entry name" value="ESTERASE, PUTATIVE (AFU_ORTHOLOGUE AFUA_1G05850)-RELATED"/>
    <property type="match status" value="1"/>
</dbReference>
<dbReference type="CDD" id="cd14728">
    <property type="entry name" value="Ere-like"/>
    <property type="match status" value="1"/>
</dbReference>
<dbReference type="AlphaFoldDB" id="A0A7C9M0E3"/>
<dbReference type="InterPro" id="IPR007815">
    <property type="entry name" value="Emycin_Estase"/>
</dbReference>
<dbReference type="Pfam" id="PF05139">
    <property type="entry name" value="Erythro_esteras"/>
    <property type="match status" value="1"/>
</dbReference>
<sequence length="379" mass="41297">MSDQLFSQPGPIWPELRVTLVSFLNSRPDPVQLLALGEPTHSADLFPAWRNRLFELLVEDHGFRSVALESDILAGQQVNAYVTSGEGHVDDVMRTGFSHGFGATPANRELVAWMHAFNTGRSRDETLQFYGFDPPLEWWAPSPAASLLALHAFLEAHLPTVPVNCAELEQLLGPEAPWKNPAAVRDPGQSIGDTGEARRLRLLADDLETLLQTETPHLATQSGFWDAQLSARTATGLLRYHALMATPTPDRMARLSGLRDLMMAENLCAIREREEPRGPTLVFAHQSHLQRPNSAMQLGDLTVTWWSAGAHLSRHLGTHYAFIPSLTDAALPQISGPAIPQTGPSGSATLLTPSELAAVRAGQDGQLIDGALFIQTAPN</sequence>
<dbReference type="InterPro" id="IPR052036">
    <property type="entry name" value="Hydrolase/PRTase-associated"/>
</dbReference>
<dbReference type="PANTHER" id="PTHR31299:SF0">
    <property type="entry name" value="ESTERASE, PUTATIVE (AFU_ORTHOLOGUE AFUA_1G05850)-RELATED"/>
    <property type="match status" value="1"/>
</dbReference>
<reference evidence="1 2" key="1">
    <citation type="submission" date="2019-12" db="EMBL/GenBank/DDBJ databases">
        <title>Deinococcus sp. HMF7620 Genome sequencing and assembly.</title>
        <authorList>
            <person name="Kang H."/>
            <person name="Kim H."/>
            <person name="Joh K."/>
        </authorList>
    </citation>
    <scope>NUCLEOTIDE SEQUENCE [LARGE SCALE GENOMIC DNA]</scope>
    <source>
        <strain evidence="1 2">HMF7620</strain>
    </source>
</reference>
<dbReference type="Proteomes" id="UP000483286">
    <property type="component" value="Unassembled WGS sequence"/>
</dbReference>
<comment type="caution">
    <text evidence="1">The sequence shown here is derived from an EMBL/GenBank/DDBJ whole genome shotgun (WGS) entry which is preliminary data.</text>
</comment>
<keyword evidence="2" id="KW-1185">Reference proteome</keyword>
<name>A0A7C9M0E3_9DEIO</name>
<dbReference type="RefSeq" id="WP_157458066.1">
    <property type="nucleotide sequence ID" value="NZ_WQLB01000004.1"/>
</dbReference>
<protein>
    <submittedName>
        <fullName evidence="1">Erythromycin esterase</fullName>
    </submittedName>
</protein>